<accession>A0A193QF65</accession>
<feature type="compositionally biased region" description="Low complexity" evidence="1">
    <location>
        <begin position="9"/>
        <end position="24"/>
    </location>
</feature>
<sequence>MRQGPSCVVASRRPAPSGRSVASRRAARDRGSQQRAVAIDRQFATPLRQPPSCWHPHPPAQSDGCGGRCLLLPPRCFGADVSASGWSANRPCRILRRNKAFPRRQGQLTASSVTFSHSSPCSTKYRPGIRLCPLGGKDRPISAAITCSAPFCAATSSRLATSAIPTHWSGSSKKWVL</sequence>
<name>A0A193QF65_SODGM</name>
<evidence type="ECO:0000313" key="2">
    <source>
        <dbReference type="EMBL" id="CRL43811.1"/>
    </source>
</evidence>
<evidence type="ECO:0000313" key="3">
    <source>
        <dbReference type="Proteomes" id="UP000245838"/>
    </source>
</evidence>
<evidence type="ECO:0000256" key="1">
    <source>
        <dbReference type="SAM" id="MobiDB-lite"/>
    </source>
</evidence>
<proteinExistence type="predicted"/>
<protein>
    <submittedName>
        <fullName evidence="2">Uncharacterized protein</fullName>
    </submittedName>
</protein>
<dbReference type="Proteomes" id="UP000245838">
    <property type="component" value="Chromosome sggmmb4_Chromosome"/>
</dbReference>
<organism evidence="2 3">
    <name type="scientific">Sodalis glossinidius (strain morsitans)</name>
    <dbReference type="NCBI Taxonomy" id="343509"/>
    <lineage>
        <taxon>Bacteria</taxon>
        <taxon>Pseudomonadati</taxon>
        <taxon>Pseudomonadota</taxon>
        <taxon>Gammaproteobacteria</taxon>
        <taxon>Enterobacterales</taxon>
        <taxon>Bruguierivoracaceae</taxon>
        <taxon>Sodalis</taxon>
    </lineage>
</organism>
<dbReference type="AlphaFoldDB" id="A0A193QF65"/>
<gene>
    <name evidence="2" type="ORF">SGGMMB4_00462</name>
</gene>
<feature type="region of interest" description="Disordered" evidence="1">
    <location>
        <begin position="1"/>
        <end position="35"/>
    </location>
</feature>
<dbReference type="EMBL" id="LN854557">
    <property type="protein sequence ID" value="CRL43811.1"/>
    <property type="molecule type" value="Genomic_DNA"/>
</dbReference>
<reference evidence="2 3" key="1">
    <citation type="submission" date="2015-05" db="EMBL/GenBank/DDBJ databases">
        <authorList>
            <person name="Goodhead I."/>
        </authorList>
    </citation>
    <scope>NUCLEOTIDE SEQUENCE [LARGE SCALE GENOMIC DNA]</scope>
    <source>
        <strain evidence="3">morsitans</strain>
    </source>
</reference>